<dbReference type="PANTHER" id="PTHR33481">
    <property type="entry name" value="REVERSE TRANSCRIPTASE"/>
    <property type="match status" value="1"/>
</dbReference>
<dbReference type="EMBL" id="AVOT02024398">
    <property type="protein sequence ID" value="MBW0515027.1"/>
    <property type="molecule type" value="Genomic_DNA"/>
</dbReference>
<dbReference type="InterPro" id="IPR036397">
    <property type="entry name" value="RNaseH_sf"/>
</dbReference>
<reference evidence="2" key="1">
    <citation type="submission" date="2021-03" db="EMBL/GenBank/DDBJ databases">
        <title>Draft genome sequence of rust myrtle Austropuccinia psidii MF-1, a brazilian biotype.</title>
        <authorList>
            <person name="Quecine M.C."/>
            <person name="Pachon D.M.R."/>
            <person name="Bonatelli M.L."/>
            <person name="Correr F.H."/>
            <person name="Franceschini L.M."/>
            <person name="Leite T.F."/>
            <person name="Margarido G.R.A."/>
            <person name="Almeida C.A."/>
            <person name="Ferrarezi J.A."/>
            <person name="Labate C.A."/>
        </authorList>
    </citation>
    <scope>NUCLEOTIDE SEQUENCE</scope>
    <source>
        <strain evidence="2">MF-1</strain>
    </source>
</reference>
<dbReference type="InterPro" id="IPR036691">
    <property type="entry name" value="Endo/exonu/phosph_ase_sf"/>
</dbReference>
<dbReference type="InterPro" id="IPR012337">
    <property type="entry name" value="RNaseH-like_sf"/>
</dbReference>
<evidence type="ECO:0000259" key="1">
    <source>
        <dbReference type="PROSITE" id="PS50879"/>
    </source>
</evidence>
<feature type="domain" description="RNase H type-1" evidence="1">
    <location>
        <begin position="775"/>
        <end position="914"/>
    </location>
</feature>
<dbReference type="AlphaFoldDB" id="A0A9Q3EC93"/>
<dbReference type="InterPro" id="IPR002156">
    <property type="entry name" value="RNaseH_domain"/>
</dbReference>
<dbReference type="OrthoDB" id="2927436at2759"/>
<dbReference type="GO" id="GO:0003676">
    <property type="term" value="F:nucleic acid binding"/>
    <property type="evidence" value="ECO:0007669"/>
    <property type="project" value="InterPro"/>
</dbReference>
<dbReference type="GO" id="GO:0004523">
    <property type="term" value="F:RNA-DNA hybrid ribonuclease activity"/>
    <property type="evidence" value="ECO:0007669"/>
    <property type="project" value="InterPro"/>
</dbReference>
<protein>
    <recommendedName>
        <fullName evidence="1">RNase H type-1 domain-containing protein</fullName>
    </recommendedName>
</protein>
<dbReference type="InterPro" id="IPR005135">
    <property type="entry name" value="Endo/exonuclease/phosphatase"/>
</dbReference>
<dbReference type="Pfam" id="PF00075">
    <property type="entry name" value="RNase_H"/>
    <property type="match status" value="1"/>
</dbReference>
<dbReference type="Gene3D" id="3.30.420.10">
    <property type="entry name" value="Ribonuclease H-like superfamily/Ribonuclease H"/>
    <property type="match status" value="1"/>
</dbReference>
<proteinExistence type="predicted"/>
<dbReference type="CDD" id="cd01650">
    <property type="entry name" value="RT_nLTR_like"/>
    <property type="match status" value="1"/>
</dbReference>
<organism evidence="2 3">
    <name type="scientific">Austropuccinia psidii MF-1</name>
    <dbReference type="NCBI Taxonomy" id="1389203"/>
    <lineage>
        <taxon>Eukaryota</taxon>
        <taxon>Fungi</taxon>
        <taxon>Dikarya</taxon>
        <taxon>Basidiomycota</taxon>
        <taxon>Pucciniomycotina</taxon>
        <taxon>Pucciniomycetes</taxon>
        <taxon>Pucciniales</taxon>
        <taxon>Sphaerophragmiaceae</taxon>
        <taxon>Austropuccinia</taxon>
    </lineage>
</organism>
<dbReference type="Pfam" id="PF14529">
    <property type="entry name" value="Exo_endo_phos_2"/>
    <property type="match status" value="1"/>
</dbReference>
<accession>A0A9Q3EC93</accession>
<evidence type="ECO:0000313" key="3">
    <source>
        <dbReference type="Proteomes" id="UP000765509"/>
    </source>
</evidence>
<dbReference type="CDD" id="cd09276">
    <property type="entry name" value="Rnase_HI_RT_non_LTR"/>
    <property type="match status" value="1"/>
</dbReference>
<keyword evidence="3" id="KW-1185">Reference proteome</keyword>
<comment type="caution">
    <text evidence="2">The sequence shown here is derived from an EMBL/GenBank/DDBJ whole genome shotgun (WGS) entry which is preliminary data.</text>
</comment>
<gene>
    <name evidence="2" type="ORF">O181_054742</name>
</gene>
<evidence type="ECO:0000313" key="2">
    <source>
        <dbReference type="EMBL" id="MBW0515027.1"/>
    </source>
</evidence>
<dbReference type="Gene3D" id="3.60.10.10">
    <property type="entry name" value="Endonuclease/exonuclease/phosphatase"/>
    <property type="match status" value="1"/>
</dbReference>
<dbReference type="SUPFAM" id="SSF53098">
    <property type="entry name" value="Ribonuclease H-like"/>
    <property type="match status" value="1"/>
</dbReference>
<sequence>MIDSNLHHNLWNPASYNHQHMEAKDLIRMCGKKGFKLISPRQVPTFFGATGRPTTIDLTWENHKDGKLQITTNVQLNNHSSYHQPILTTINFPEDNLTPNLKHLAIHRGKIDQQKVCRSLSFKLQALPNLIQTSCHNPIDEQVEGLTKALRDAMEAQGKWVTTNKHRMKPWWNTTILNPLARARNKARRNMLKTQTNETRTTYYQCQQLFKKKIWELKTSHWRNFLAERGPENMYQAYKFTKSRMTGEIAPLNHNDGSLTTEVEEKAVLLFQGTSVTEGGTEILDTPIPLAQEHPGVFPPVPPEEIQKAINSLPNNKAAGSDTIPNEILKIAAQLLLPILTPLFNACLAKCHYPTPWKTSLTAIIRKNDKDDYSNPSAYHPIALLNTLGKLFEKVINNCLTFWSTSEEVLHPGHMGGTPGRNINDALTVLTSWIYGKWRENKVIVGTFLDSFNAPNGLPQGSPLLVMLYLLYNTDLLLPTPLTLESKSTSIAYVDNVVHLVAAKSQQEGLQQAKQAMVRSWSWGQHHGAIFDKKKTNIVLFTKKKIQYDTIHIKDQLFPLQKEVRWLGVQLTNKLNFNQHIKNLKQKINATFAQLQRIIKPTYGLSQKDAHTLVSTVLATQIMHGSIIWYTKNNEMTVRNLLMLWFNRAVRLSTGMMRQTPQIFLEKYSGIPNFTRTHTKLTHNYVHNRLASLEQDPIQKIIINELFISPKSHQSPLHKILGRNTLQVQHQTRAENRVPFPIPPWATPICPIKNIHLTKEKAKELIASQVERLIEDGALTFFTDGSLIPGKGGGAAVLLANDGTELRTYVGHVNLLTNFDTELIALHLCIDMINTRIENGSNPKGIAIFCDSRTAIESIALPQRSNPSQVLIVKLHNKLKNWNPNCPIRLLWCPGHSNVPQNERVDQLAKEAAQTQQISEHTQQTISISKLKQHKKYQLMTPPPLTPAKQLQIKFKTPAPLIIEALDNLKKGLAATIHQLRTGHVPLNDYLHRIKQTEKPICKTCNTLKTPSHYLIICKNF</sequence>
<dbReference type="PROSITE" id="PS50879">
    <property type="entry name" value="RNASE_H_1"/>
    <property type="match status" value="1"/>
</dbReference>
<dbReference type="SUPFAM" id="SSF56219">
    <property type="entry name" value="DNase I-like"/>
    <property type="match status" value="1"/>
</dbReference>
<name>A0A9Q3EC93_9BASI</name>
<dbReference type="Proteomes" id="UP000765509">
    <property type="component" value="Unassembled WGS sequence"/>
</dbReference>
<dbReference type="PANTHER" id="PTHR33481:SF1">
    <property type="entry name" value="ENDONUCLEASE_EXONUCLEASE_PHOSPHATASE DOMAIN-CONTAINING PROTEIN-RELATED"/>
    <property type="match status" value="1"/>
</dbReference>